<dbReference type="GO" id="GO:0008270">
    <property type="term" value="F:zinc ion binding"/>
    <property type="evidence" value="ECO:0007669"/>
    <property type="project" value="UniProtKB-KW"/>
</dbReference>
<evidence type="ECO:0000259" key="9">
    <source>
        <dbReference type="PROSITE" id="PS50157"/>
    </source>
</evidence>
<evidence type="ECO:0000256" key="7">
    <source>
        <dbReference type="PROSITE-ProRule" id="PRU00042"/>
    </source>
</evidence>
<accession>A0A8H7VDP5</accession>
<keyword evidence="6" id="KW-0539">Nucleus</keyword>
<comment type="caution">
    <text evidence="10">The sequence shown here is derived from an EMBL/GenBank/DDBJ whole genome shotgun (WGS) entry which is preliminary data.</text>
</comment>
<dbReference type="Proteomes" id="UP000603453">
    <property type="component" value="Unassembled WGS sequence"/>
</dbReference>
<feature type="domain" description="C2H2-type" evidence="9">
    <location>
        <begin position="386"/>
        <end position="410"/>
    </location>
</feature>
<dbReference type="PROSITE" id="PS00028">
    <property type="entry name" value="ZINC_FINGER_C2H2_1"/>
    <property type="match status" value="6"/>
</dbReference>
<evidence type="ECO:0000256" key="5">
    <source>
        <dbReference type="ARBA" id="ARBA00022833"/>
    </source>
</evidence>
<feature type="domain" description="C2H2-type" evidence="9">
    <location>
        <begin position="272"/>
        <end position="299"/>
    </location>
</feature>
<dbReference type="Gene3D" id="3.30.160.60">
    <property type="entry name" value="Classic Zinc Finger"/>
    <property type="match status" value="7"/>
</dbReference>
<dbReference type="FunFam" id="3.30.160.60:FF:000671">
    <property type="entry name" value="Zinc finger protein 26"/>
    <property type="match status" value="1"/>
</dbReference>
<dbReference type="GO" id="GO:0005634">
    <property type="term" value="C:nucleus"/>
    <property type="evidence" value="ECO:0007669"/>
    <property type="project" value="UniProtKB-SubCell"/>
</dbReference>
<dbReference type="GO" id="GO:0000981">
    <property type="term" value="F:DNA-binding transcription factor activity, RNA polymerase II-specific"/>
    <property type="evidence" value="ECO:0007669"/>
    <property type="project" value="TreeGrafter"/>
</dbReference>
<dbReference type="Pfam" id="PF21816">
    <property type="entry name" value="Zap1_zf1"/>
    <property type="match status" value="1"/>
</dbReference>
<feature type="domain" description="C2H2-type" evidence="9">
    <location>
        <begin position="300"/>
        <end position="327"/>
    </location>
</feature>
<reference evidence="10" key="1">
    <citation type="submission" date="2020-12" db="EMBL/GenBank/DDBJ databases">
        <title>Metabolic potential, ecology and presence of endohyphal bacteria is reflected in genomic diversity of Mucoromycotina.</title>
        <authorList>
            <person name="Muszewska A."/>
            <person name="Okrasinska A."/>
            <person name="Steczkiewicz K."/>
            <person name="Drgas O."/>
            <person name="Orlowska M."/>
            <person name="Perlinska-Lenart U."/>
            <person name="Aleksandrzak-Piekarczyk T."/>
            <person name="Szatraj K."/>
            <person name="Zielenkiewicz U."/>
            <person name="Pilsyk S."/>
            <person name="Malc E."/>
            <person name="Mieczkowski P."/>
            <person name="Kruszewska J.S."/>
            <person name="Biernat P."/>
            <person name="Pawlowska J."/>
        </authorList>
    </citation>
    <scope>NUCLEOTIDE SEQUENCE</scope>
    <source>
        <strain evidence="10">WA0000017839</strain>
    </source>
</reference>
<dbReference type="OrthoDB" id="3437960at2759"/>
<feature type="domain" description="C2H2-type" evidence="9">
    <location>
        <begin position="356"/>
        <end position="385"/>
    </location>
</feature>
<evidence type="ECO:0000256" key="2">
    <source>
        <dbReference type="ARBA" id="ARBA00022723"/>
    </source>
</evidence>
<dbReference type="FunFam" id="3.30.160.60:FF:000624">
    <property type="entry name" value="zinc finger protein 697"/>
    <property type="match status" value="1"/>
</dbReference>
<dbReference type="PROSITE" id="PS50157">
    <property type="entry name" value="ZINC_FINGER_C2H2_2"/>
    <property type="match status" value="5"/>
</dbReference>
<dbReference type="InterPro" id="IPR036236">
    <property type="entry name" value="Znf_C2H2_sf"/>
</dbReference>
<evidence type="ECO:0000256" key="3">
    <source>
        <dbReference type="ARBA" id="ARBA00022737"/>
    </source>
</evidence>
<evidence type="ECO:0000313" key="10">
    <source>
        <dbReference type="EMBL" id="KAG2212693.1"/>
    </source>
</evidence>
<dbReference type="PANTHER" id="PTHR19818:SF139">
    <property type="entry name" value="PAIR-RULE PROTEIN ODD-PAIRED"/>
    <property type="match status" value="1"/>
</dbReference>
<dbReference type="InterPro" id="IPR048420">
    <property type="entry name" value="Zap1-like_Znf1"/>
</dbReference>
<dbReference type="AlphaFoldDB" id="A0A8H7VDP5"/>
<dbReference type="GO" id="GO:0000978">
    <property type="term" value="F:RNA polymerase II cis-regulatory region sequence-specific DNA binding"/>
    <property type="evidence" value="ECO:0007669"/>
    <property type="project" value="TreeGrafter"/>
</dbReference>
<dbReference type="EMBL" id="JAEPRD010000005">
    <property type="protein sequence ID" value="KAG2212693.1"/>
    <property type="molecule type" value="Genomic_DNA"/>
</dbReference>
<dbReference type="Pfam" id="PF23561">
    <property type="entry name" value="zf-C2H2_15"/>
    <property type="match status" value="1"/>
</dbReference>
<dbReference type="SMART" id="SM00355">
    <property type="entry name" value="ZnF_C2H2"/>
    <property type="match status" value="7"/>
</dbReference>
<evidence type="ECO:0000256" key="1">
    <source>
        <dbReference type="ARBA" id="ARBA00004123"/>
    </source>
</evidence>
<evidence type="ECO:0000313" key="11">
    <source>
        <dbReference type="Proteomes" id="UP000603453"/>
    </source>
</evidence>
<keyword evidence="2" id="KW-0479">Metal-binding</keyword>
<gene>
    <name evidence="10" type="ORF">INT47_000670</name>
</gene>
<feature type="region of interest" description="Disordered" evidence="8">
    <location>
        <begin position="133"/>
        <end position="156"/>
    </location>
</feature>
<proteinExistence type="predicted"/>
<keyword evidence="3" id="KW-0677">Repeat</keyword>
<name>A0A8H7VDP5_9FUNG</name>
<dbReference type="Pfam" id="PF00096">
    <property type="entry name" value="zf-C2H2"/>
    <property type="match status" value="3"/>
</dbReference>
<protein>
    <recommendedName>
        <fullName evidence="9">C2H2-type domain-containing protein</fullName>
    </recommendedName>
</protein>
<keyword evidence="5" id="KW-0862">Zinc</keyword>
<dbReference type="GO" id="GO:0045944">
    <property type="term" value="P:positive regulation of transcription by RNA polymerase II"/>
    <property type="evidence" value="ECO:0007669"/>
    <property type="project" value="UniProtKB-ARBA"/>
</dbReference>
<evidence type="ECO:0000256" key="8">
    <source>
        <dbReference type="SAM" id="MobiDB-lite"/>
    </source>
</evidence>
<dbReference type="InterPro" id="IPR056436">
    <property type="entry name" value="Znf-C2H2_ZIC1-5/GLI1-3-like"/>
</dbReference>
<comment type="subcellular location">
    <subcellularLocation>
        <location evidence="1">Nucleus</location>
    </subcellularLocation>
</comment>
<dbReference type="InterPro" id="IPR050329">
    <property type="entry name" value="GLI_C2H2-zinc-finger"/>
</dbReference>
<keyword evidence="11" id="KW-1185">Reference proteome</keyword>
<dbReference type="PANTHER" id="PTHR19818">
    <property type="entry name" value="ZINC FINGER PROTEIN ZIC AND GLI"/>
    <property type="match status" value="1"/>
</dbReference>
<evidence type="ECO:0000256" key="4">
    <source>
        <dbReference type="ARBA" id="ARBA00022771"/>
    </source>
</evidence>
<dbReference type="FunFam" id="3.30.160.60:FF:000125">
    <property type="entry name" value="Putative zinc finger protein 143"/>
    <property type="match status" value="1"/>
</dbReference>
<evidence type="ECO:0000256" key="6">
    <source>
        <dbReference type="ARBA" id="ARBA00023242"/>
    </source>
</evidence>
<feature type="compositionally biased region" description="Basic and acidic residues" evidence="8">
    <location>
        <begin position="136"/>
        <end position="156"/>
    </location>
</feature>
<feature type="domain" description="C2H2-type" evidence="9">
    <location>
        <begin position="328"/>
        <end position="355"/>
    </location>
</feature>
<dbReference type="SUPFAM" id="SSF57667">
    <property type="entry name" value="beta-beta-alpha zinc fingers"/>
    <property type="match status" value="5"/>
</dbReference>
<dbReference type="FunFam" id="3.30.160.60:FF:000512">
    <property type="entry name" value="zinc finger protein 197 isoform X1"/>
    <property type="match status" value="1"/>
</dbReference>
<feature type="region of interest" description="Disordered" evidence="8">
    <location>
        <begin position="1"/>
        <end position="30"/>
    </location>
</feature>
<keyword evidence="4 7" id="KW-0863">Zinc-finger</keyword>
<sequence>MTLPKDQIPTTSTAQAVHHHGQHLPSMGEENSTIHHHHSRLLYFLTDPSMLSLSRLPFQYMNHPSQPFLFPTTTLLNTNTTPKPKTKSKTNALTTILPVPTPQQSIAVAAVDDCCNQCCPVISAENKLPAISNTSTERKRSLTDEEKDLPSPKRVITEESEGKTRCKWSSCVASFNTIEDLTPHLYKNHLNNSRKPQSNACFWESCSEGALLDGSSQDLLNHLTSQHLKNALLHACRWINCSERFEAFDTLTIHLSEEHVGSGKSEYSCHWIACERDGKTFTQRQKIMRHIQTHTGAKPFQCQTCQKRFSESNIMTQHMRTHTGEKPFKCDQCDRQFSVSASLTIHKRVHSGEKPFSCKYQGCNKRFSESSNLTKHMRVHTGERPFKCTVKPCGKAFSRPDQVTRHLKTHKDIC</sequence>
<organism evidence="10 11">
    <name type="scientific">Mucor saturninus</name>
    <dbReference type="NCBI Taxonomy" id="64648"/>
    <lineage>
        <taxon>Eukaryota</taxon>
        <taxon>Fungi</taxon>
        <taxon>Fungi incertae sedis</taxon>
        <taxon>Mucoromycota</taxon>
        <taxon>Mucoromycotina</taxon>
        <taxon>Mucoromycetes</taxon>
        <taxon>Mucorales</taxon>
        <taxon>Mucorineae</taxon>
        <taxon>Mucoraceae</taxon>
        <taxon>Mucor</taxon>
    </lineage>
</organism>
<dbReference type="InterPro" id="IPR013087">
    <property type="entry name" value="Znf_C2H2_type"/>
</dbReference>